<proteinExistence type="predicted"/>
<evidence type="ECO:0008006" key="4">
    <source>
        <dbReference type="Google" id="ProtNLM"/>
    </source>
</evidence>
<comment type="caution">
    <text evidence="2">The sequence shown here is derived from an EMBL/GenBank/DDBJ whole genome shotgun (WGS) entry which is preliminary data.</text>
</comment>
<evidence type="ECO:0000256" key="1">
    <source>
        <dbReference type="SAM" id="Phobius"/>
    </source>
</evidence>
<dbReference type="Proteomes" id="UP000659344">
    <property type="component" value="Unassembled WGS sequence"/>
</dbReference>
<organism evidence="2 3">
    <name type="scientific">Paenibacillus segetis</name>
    <dbReference type="NCBI Taxonomy" id="1325360"/>
    <lineage>
        <taxon>Bacteria</taxon>
        <taxon>Bacillati</taxon>
        <taxon>Bacillota</taxon>
        <taxon>Bacilli</taxon>
        <taxon>Bacillales</taxon>
        <taxon>Paenibacillaceae</taxon>
        <taxon>Paenibacillus</taxon>
    </lineage>
</organism>
<accession>A0ABQ1YE23</accession>
<name>A0ABQ1YE23_9BACL</name>
<dbReference type="RefSeq" id="WP_188538479.1">
    <property type="nucleotide sequence ID" value="NZ_BMFT01000001.1"/>
</dbReference>
<gene>
    <name evidence="2" type="ORF">GCM10008013_21330</name>
</gene>
<evidence type="ECO:0000313" key="3">
    <source>
        <dbReference type="Proteomes" id="UP000659344"/>
    </source>
</evidence>
<protein>
    <recommendedName>
        <fullName evidence="4">ABC transporter permease</fullName>
    </recommendedName>
</protein>
<keyword evidence="1" id="KW-1133">Transmembrane helix</keyword>
<sequence length="164" mass="17788">MNNASSALKVAAGIFLTIALITIVVILFVSAQEATKTAQNNFSDIQTELSQASFTVYDDTTISGSQVTNALRKFKDREQFGIQVKTGKNSGGQWYGNVLRVSNQDSAEDYGSVIGNKTGNTNNAWNEVLNEYVNPSGKFKAHVIKDNSNVVRGLIFTQTTVVSN</sequence>
<keyword evidence="1" id="KW-0472">Membrane</keyword>
<keyword evidence="3" id="KW-1185">Reference proteome</keyword>
<evidence type="ECO:0000313" key="2">
    <source>
        <dbReference type="EMBL" id="GGH22712.1"/>
    </source>
</evidence>
<reference evidence="3" key="1">
    <citation type="journal article" date="2019" name="Int. J. Syst. Evol. Microbiol.">
        <title>The Global Catalogue of Microorganisms (GCM) 10K type strain sequencing project: providing services to taxonomists for standard genome sequencing and annotation.</title>
        <authorList>
            <consortium name="The Broad Institute Genomics Platform"/>
            <consortium name="The Broad Institute Genome Sequencing Center for Infectious Disease"/>
            <person name="Wu L."/>
            <person name="Ma J."/>
        </authorList>
    </citation>
    <scope>NUCLEOTIDE SEQUENCE [LARGE SCALE GENOMIC DNA]</scope>
    <source>
        <strain evidence="3">CGMCC 1.12769</strain>
    </source>
</reference>
<keyword evidence="1" id="KW-0812">Transmembrane</keyword>
<feature type="transmembrane region" description="Helical" evidence="1">
    <location>
        <begin position="6"/>
        <end position="29"/>
    </location>
</feature>
<dbReference type="EMBL" id="BMFT01000001">
    <property type="protein sequence ID" value="GGH22712.1"/>
    <property type="molecule type" value="Genomic_DNA"/>
</dbReference>